<dbReference type="Proteomes" id="UP000642509">
    <property type="component" value="Unassembled WGS sequence"/>
</dbReference>
<protein>
    <submittedName>
        <fullName evidence="1">Uncharacterized protein</fullName>
    </submittedName>
</protein>
<keyword evidence="2" id="KW-1185">Reference proteome</keyword>
<comment type="caution">
    <text evidence="1">The sequence shown here is derived from an EMBL/GenBank/DDBJ whole genome shotgun (WGS) entry which is preliminary data.</text>
</comment>
<dbReference type="EMBL" id="BMLQ01000012">
    <property type="protein sequence ID" value="GGO49370.1"/>
    <property type="molecule type" value="Genomic_DNA"/>
</dbReference>
<reference evidence="2" key="1">
    <citation type="journal article" date="2019" name="Int. J. Syst. Evol. Microbiol.">
        <title>The Global Catalogue of Microorganisms (GCM) 10K type strain sequencing project: providing services to taxonomists for standard genome sequencing and annotation.</title>
        <authorList>
            <consortium name="The Broad Institute Genomics Platform"/>
            <consortium name="The Broad Institute Genome Sequencing Center for Infectious Disease"/>
            <person name="Wu L."/>
            <person name="Ma J."/>
        </authorList>
    </citation>
    <scope>NUCLEOTIDE SEQUENCE [LARGE SCALE GENOMIC DNA]</scope>
    <source>
        <strain evidence="2">CGMCC 1.7064</strain>
    </source>
</reference>
<gene>
    <name evidence="1" type="ORF">GCM10010977_31070</name>
</gene>
<accession>A0ABQ2MAT2</accession>
<evidence type="ECO:0000313" key="1">
    <source>
        <dbReference type="EMBL" id="GGO49370.1"/>
    </source>
</evidence>
<sequence length="153" mass="15986">MTVSSGGVPAAHGLVGGTLPLPNIDPDVWCPAVGSGLDLVFGDEQQLRLLEAAVAQLYQVVEELRLVGTGTRGVAESVHSLSFLDWRSPAGAAFLDRSDRLRGRAADLAELAEESAVLARVAIDELHVRIGQLRSSINTVKATVASAATLGMC</sequence>
<organism evidence="1 2">
    <name type="scientific">Citricoccus zhacaiensis</name>
    <dbReference type="NCBI Taxonomy" id="489142"/>
    <lineage>
        <taxon>Bacteria</taxon>
        <taxon>Bacillati</taxon>
        <taxon>Actinomycetota</taxon>
        <taxon>Actinomycetes</taxon>
        <taxon>Micrococcales</taxon>
        <taxon>Micrococcaceae</taxon>
        <taxon>Citricoccus</taxon>
    </lineage>
</organism>
<proteinExistence type="predicted"/>
<evidence type="ECO:0000313" key="2">
    <source>
        <dbReference type="Proteomes" id="UP000642509"/>
    </source>
</evidence>
<name>A0ABQ2MAT2_9MICC</name>
<dbReference type="RefSeq" id="WP_188807034.1">
    <property type="nucleotide sequence ID" value="NZ_BAAAOU010000014.1"/>
</dbReference>